<organism evidence="2 3">
    <name type="scientific">Penicillium capsulatum</name>
    <dbReference type="NCBI Taxonomy" id="69766"/>
    <lineage>
        <taxon>Eukaryota</taxon>
        <taxon>Fungi</taxon>
        <taxon>Dikarya</taxon>
        <taxon>Ascomycota</taxon>
        <taxon>Pezizomycotina</taxon>
        <taxon>Eurotiomycetes</taxon>
        <taxon>Eurotiomycetidae</taxon>
        <taxon>Eurotiales</taxon>
        <taxon>Aspergillaceae</taxon>
        <taxon>Penicillium</taxon>
    </lineage>
</organism>
<proteinExistence type="predicted"/>
<comment type="caution">
    <text evidence="2">The sequence shown here is derived from an EMBL/GenBank/DDBJ whole genome shotgun (WGS) entry which is preliminary data.</text>
</comment>
<feature type="region of interest" description="Disordered" evidence="1">
    <location>
        <begin position="161"/>
        <end position="211"/>
    </location>
</feature>
<dbReference type="Proteomes" id="UP001146351">
    <property type="component" value="Unassembled WGS sequence"/>
</dbReference>
<name>A0A9W9INJ8_9EURO</name>
<accession>A0A9W9INJ8</accession>
<sequence length="211" mass="23891">MFPPWRKVEDPNSPIAKRHLVKGFKDFTACCLKALSPGQNPLVIHTKSMGLTGTNIVKDVPKIYMQIDLEKWANTPAVNVIWHALCKKYQVQPESMMANFEWSRMGWVFGCEWPCVGSMAKARELGWTGYAETWEELVAIFDQMAAKGYLPPAAELRRDTSFTPSSLSIPPPLMPTIRQEDETPGFSGISTKSTKTSQLQSRKRKRDKRGR</sequence>
<evidence type="ECO:0000313" key="3">
    <source>
        <dbReference type="Proteomes" id="UP001146351"/>
    </source>
</evidence>
<dbReference type="EMBL" id="JAPQKO010000002">
    <property type="protein sequence ID" value="KAJ5180180.1"/>
    <property type="molecule type" value="Genomic_DNA"/>
</dbReference>
<reference evidence="2" key="2">
    <citation type="journal article" date="2023" name="IMA Fungus">
        <title>Comparative genomic study of the Penicillium genus elucidates a diverse pangenome and 15 lateral gene transfer events.</title>
        <authorList>
            <person name="Petersen C."/>
            <person name="Sorensen T."/>
            <person name="Nielsen M.R."/>
            <person name="Sondergaard T.E."/>
            <person name="Sorensen J.L."/>
            <person name="Fitzpatrick D.A."/>
            <person name="Frisvad J.C."/>
            <person name="Nielsen K.L."/>
        </authorList>
    </citation>
    <scope>NUCLEOTIDE SEQUENCE</scope>
    <source>
        <strain evidence="2">IBT 21917</strain>
    </source>
</reference>
<keyword evidence="3" id="KW-1185">Reference proteome</keyword>
<feature type="compositionally biased region" description="Basic residues" evidence="1">
    <location>
        <begin position="201"/>
        <end position="211"/>
    </location>
</feature>
<gene>
    <name evidence="2" type="ORF">N7492_003390</name>
</gene>
<dbReference type="AlphaFoldDB" id="A0A9W9INJ8"/>
<evidence type="ECO:0000313" key="2">
    <source>
        <dbReference type="EMBL" id="KAJ5180180.1"/>
    </source>
</evidence>
<reference evidence="2" key="1">
    <citation type="submission" date="2022-11" db="EMBL/GenBank/DDBJ databases">
        <authorList>
            <person name="Petersen C."/>
        </authorList>
    </citation>
    <scope>NUCLEOTIDE SEQUENCE</scope>
    <source>
        <strain evidence="2">IBT 21917</strain>
    </source>
</reference>
<evidence type="ECO:0000256" key="1">
    <source>
        <dbReference type="SAM" id="MobiDB-lite"/>
    </source>
</evidence>
<protein>
    <submittedName>
        <fullName evidence="2">Uncharacterized protein</fullName>
    </submittedName>
</protein>
<dbReference type="Gene3D" id="3.40.50.720">
    <property type="entry name" value="NAD(P)-binding Rossmann-like Domain"/>
    <property type="match status" value="1"/>
</dbReference>